<dbReference type="Proteomes" id="UP000001279">
    <property type="component" value="Chromosome"/>
</dbReference>
<dbReference type="STRING" id="1069534.LRC_15010"/>
<keyword evidence="2" id="KW-1185">Reference proteome</keyword>
<sequence length="30" mass="3310">MPYLTKSLFSCIKIENAGQNLSSCDGYNVL</sequence>
<name>G2SR12_LIGR2</name>
<dbReference type="EMBL" id="CP003032">
    <property type="protein sequence ID" value="AEN78749.1"/>
    <property type="molecule type" value="Genomic_DNA"/>
</dbReference>
<proteinExistence type="predicted"/>
<dbReference type="KEGG" id="lrm:LRC_15010"/>
<accession>G2SR12</accession>
<dbReference type="HOGENOM" id="CLU_3404180_0_0_9"/>
<organism evidence="1 2">
    <name type="scientific">Ligilactobacillus ruminis (strain ATCC 27782 / RF3)</name>
    <name type="common">Lactobacillus ruminis</name>
    <dbReference type="NCBI Taxonomy" id="1069534"/>
    <lineage>
        <taxon>Bacteria</taxon>
        <taxon>Bacillati</taxon>
        <taxon>Bacillota</taxon>
        <taxon>Bacilli</taxon>
        <taxon>Lactobacillales</taxon>
        <taxon>Lactobacillaceae</taxon>
        <taxon>Ligilactobacillus</taxon>
    </lineage>
</organism>
<protein>
    <submittedName>
        <fullName evidence="1">Uncharacterized protein</fullName>
    </submittedName>
</protein>
<reference evidence="1 2" key="1">
    <citation type="journal article" date="2011" name="Microb. Cell Fact.">
        <title>Genome sequences and comparative genomics of two Lactobacillus ruminis strains from the bovine and human intestinal tracts.</title>
        <authorList>
            <person name="Forde B.M."/>
            <person name="Neville B.A."/>
            <person name="O'Donnell M.M."/>
            <person name="Riboulet-Bisson E."/>
            <person name="Claesson M.J."/>
            <person name="Coghlan A."/>
            <person name="Ross R.P."/>
            <person name="O'Toole P.W."/>
        </authorList>
    </citation>
    <scope>NUCLEOTIDE SEQUENCE [LARGE SCALE GENOMIC DNA]</scope>
    <source>
        <strain evidence="2">ATCC 27782 / RF3</strain>
    </source>
</reference>
<gene>
    <name evidence="1" type="ordered locus">LRC_15010</name>
</gene>
<dbReference type="AlphaFoldDB" id="G2SR12"/>
<evidence type="ECO:0000313" key="2">
    <source>
        <dbReference type="Proteomes" id="UP000001279"/>
    </source>
</evidence>
<evidence type="ECO:0000313" key="1">
    <source>
        <dbReference type="EMBL" id="AEN78749.1"/>
    </source>
</evidence>